<protein>
    <submittedName>
        <fullName evidence="1">Uncharacterized protein</fullName>
    </submittedName>
</protein>
<feature type="non-terminal residue" evidence="1">
    <location>
        <position position="1"/>
    </location>
</feature>
<dbReference type="EMBL" id="CAJOBS010004797">
    <property type="protein sequence ID" value="CAF4888165.1"/>
    <property type="molecule type" value="Genomic_DNA"/>
</dbReference>
<gene>
    <name evidence="1" type="ORF">TOA249_LOCUS29791</name>
</gene>
<organism evidence="1 2">
    <name type="scientific">Rotaria socialis</name>
    <dbReference type="NCBI Taxonomy" id="392032"/>
    <lineage>
        <taxon>Eukaryota</taxon>
        <taxon>Metazoa</taxon>
        <taxon>Spiralia</taxon>
        <taxon>Gnathifera</taxon>
        <taxon>Rotifera</taxon>
        <taxon>Eurotatoria</taxon>
        <taxon>Bdelloidea</taxon>
        <taxon>Philodinida</taxon>
        <taxon>Philodinidae</taxon>
        <taxon>Rotaria</taxon>
    </lineage>
</organism>
<dbReference type="Proteomes" id="UP000663838">
    <property type="component" value="Unassembled WGS sequence"/>
</dbReference>
<evidence type="ECO:0000313" key="2">
    <source>
        <dbReference type="Proteomes" id="UP000663838"/>
    </source>
</evidence>
<proteinExistence type="predicted"/>
<accession>A0A821UDF0</accession>
<sequence length="117" mass="13018">SVQGVSHDYYYVSPLRNTLGDYLKCDYDPKNWGGKEYCIMSKADAIAHCNSNPSCGGYQESSRPGWHDKWDRQGKRAVVLFQTGSASGVSGEWEGFVKVNVPKQATHNQNRGRAICT</sequence>
<evidence type="ECO:0000313" key="1">
    <source>
        <dbReference type="EMBL" id="CAF4888165.1"/>
    </source>
</evidence>
<dbReference type="AlphaFoldDB" id="A0A821UDF0"/>
<comment type="caution">
    <text evidence="1">The sequence shown here is derived from an EMBL/GenBank/DDBJ whole genome shotgun (WGS) entry which is preliminary data.</text>
</comment>
<reference evidence="1" key="1">
    <citation type="submission" date="2021-02" db="EMBL/GenBank/DDBJ databases">
        <authorList>
            <person name="Nowell W R."/>
        </authorList>
    </citation>
    <scope>NUCLEOTIDE SEQUENCE</scope>
</reference>
<name>A0A821UDF0_9BILA</name>